<evidence type="ECO:0000256" key="9">
    <source>
        <dbReference type="ARBA" id="ARBA00044878"/>
    </source>
</evidence>
<evidence type="ECO:0000256" key="22">
    <source>
        <dbReference type="ARBA" id="ARBA00045018"/>
    </source>
</evidence>
<comment type="catalytic activity">
    <reaction evidence="14">
        <text>L-aspartyl-L-lysine(out) = L-aspartyl-L-lysine(in)</text>
        <dbReference type="Rhea" id="RHEA:79411"/>
        <dbReference type="ChEBI" id="CHEBI:229953"/>
    </reaction>
</comment>
<evidence type="ECO:0000256" key="18">
    <source>
        <dbReference type="ARBA" id="ARBA00044912"/>
    </source>
</evidence>
<evidence type="ECO:0000256" key="6">
    <source>
        <dbReference type="ARBA" id="ARBA00023136"/>
    </source>
</evidence>
<feature type="transmembrane region" description="Helical" evidence="26">
    <location>
        <begin position="260"/>
        <end position="282"/>
    </location>
</feature>
<feature type="transmembrane region" description="Helical" evidence="26">
    <location>
        <begin position="422"/>
        <end position="444"/>
    </location>
</feature>
<evidence type="ECO:0000313" key="27">
    <source>
        <dbReference type="EnsemblMetazoa" id="Aqu2.1.35992_001"/>
    </source>
</evidence>
<protein>
    <recommendedName>
        <fullName evidence="21">Lysosomal dipeptide transporter MFSD1</fullName>
    </recommendedName>
    <alternativeName>
        <fullName evidence="22">Major facilitator superfamily domain-containing protein 1</fullName>
    </alternativeName>
</protein>
<evidence type="ECO:0000256" key="11">
    <source>
        <dbReference type="ARBA" id="ARBA00044884"/>
    </source>
</evidence>
<comment type="catalytic activity">
    <reaction evidence="9">
        <text>L-histidyl-glycine(out) = L-histidyl-glycine(in)</text>
        <dbReference type="Rhea" id="RHEA:79395"/>
        <dbReference type="ChEBI" id="CHEBI:229957"/>
    </reaction>
</comment>
<feature type="transmembrane region" description="Helical" evidence="26">
    <location>
        <begin position="45"/>
        <end position="65"/>
    </location>
</feature>
<reference evidence="27" key="1">
    <citation type="submission" date="2017-05" db="UniProtKB">
        <authorList>
            <consortium name="EnsemblMetazoa"/>
        </authorList>
    </citation>
    <scope>IDENTIFICATION</scope>
</reference>
<dbReference type="InterPro" id="IPR052187">
    <property type="entry name" value="MFSD1"/>
</dbReference>
<evidence type="ECO:0000256" key="15">
    <source>
        <dbReference type="ARBA" id="ARBA00044899"/>
    </source>
</evidence>
<feature type="transmembrane region" description="Helical" evidence="26">
    <location>
        <begin position="120"/>
        <end position="141"/>
    </location>
</feature>
<feature type="transmembrane region" description="Helical" evidence="26">
    <location>
        <begin position="219"/>
        <end position="239"/>
    </location>
</feature>
<evidence type="ECO:0000256" key="2">
    <source>
        <dbReference type="ARBA" id="ARBA00008335"/>
    </source>
</evidence>
<evidence type="ECO:0000256" key="7">
    <source>
        <dbReference type="ARBA" id="ARBA00023228"/>
    </source>
</evidence>
<comment type="catalytic activity">
    <reaction evidence="18">
        <text>L-histidyl-L-alpha-amino acid(out) = L-histidyl-L-alpha-amino acid(in)</text>
        <dbReference type="Rhea" id="RHEA:79379"/>
        <dbReference type="ChEBI" id="CHEBI:229964"/>
    </reaction>
</comment>
<feature type="transmembrane region" description="Helical" evidence="26">
    <location>
        <begin position="85"/>
        <end position="108"/>
    </location>
</feature>
<comment type="catalytic activity">
    <reaction evidence="12">
        <text>L-lysyl-L-alpha-amino acid(out) = L-lysyl-L-alpha-amino acid(in)</text>
        <dbReference type="Rhea" id="RHEA:79387"/>
        <dbReference type="ChEBI" id="CHEBI:229965"/>
    </reaction>
</comment>
<dbReference type="Gene3D" id="1.20.1250.20">
    <property type="entry name" value="MFS general substrate transporter like domains"/>
    <property type="match status" value="2"/>
</dbReference>
<comment type="catalytic activity">
    <reaction evidence="11">
        <text>L-alpha-aminoacyl-L-histidine(out) = L-alpha-aminoacyl-L-histidine(in)</text>
        <dbReference type="Rhea" id="RHEA:79375"/>
        <dbReference type="ChEBI" id="CHEBI:229967"/>
    </reaction>
</comment>
<evidence type="ECO:0000256" key="19">
    <source>
        <dbReference type="ARBA" id="ARBA00044919"/>
    </source>
</evidence>
<dbReference type="SUPFAM" id="SSF103473">
    <property type="entry name" value="MFS general substrate transporter"/>
    <property type="match status" value="1"/>
</dbReference>
<feature type="transmembrane region" description="Helical" evidence="26">
    <location>
        <begin position="392"/>
        <end position="416"/>
    </location>
</feature>
<evidence type="ECO:0000256" key="20">
    <source>
        <dbReference type="ARBA" id="ARBA00044924"/>
    </source>
</evidence>
<dbReference type="InterPro" id="IPR011701">
    <property type="entry name" value="MFS"/>
</dbReference>
<dbReference type="EnsemblMetazoa" id="Aqu2.1.35992_001">
    <property type="protein sequence ID" value="Aqu2.1.35992_001"/>
    <property type="gene ID" value="Aqu2.1.35992"/>
</dbReference>
<feature type="transmembrane region" description="Helical" evidence="26">
    <location>
        <begin position="302"/>
        <end position="325"/>
    </location>
</feature>
<comment type="function">
    <text evidence="23">Lysosomal dipeptide uniporter that selectively exports lysine, arginine or histidine-containing dipeptides with a net positive charge from the lysosome lumen into the cytosol. Could play a role in a specific type of protein O-glycosylation indirectly regulating macrophages migration and tissue invasion. Also essential for liver homeostasis.</text>
</comment>
<evidence type="ECO:0000256" key="10">
    <source>
        <dbReference type="ARBA" id="ARBA00044881"/>
    </source>
</evidence>
<dbReference type="GO" id="GO:0005765">
    <property type="term" value="C:lysosomal membrane"/>
    <property type="evidence" value="ECO:0007669"/>
    <property type="project" value="UniProtKB-SubCell"/>
</dbReference>
<evidence type="ECO:0000256" key="8">
    <source>
        <dbReference type="ARBA" id="ARBA00044876"/>
    </source>
</evidence>
<dbReference type="AlphaFoldDB" id="A0A1X7V901"/>
<comment type="catalytic activity">
    <reaction evidence="13">
        <text>L-alpha-aminoacyl-L-lysine(out) = L-alpha-aminoacyl-L-lysine(in)</text>
        <dbReference type="Rhea" id="RHEA:79383"/>
        <dbReference type="ChEBI" id="CHEBI:229966"/>
    </reaction>
</comment>
<dbReference type="InterPro" id="IPR036259">
    <property type="entry name" value="MFS_trans_sf"/>
</dbReference>
<organism evidence="27">
    <name type="scientific">Amphimedon queenslandica</name>
    <name type="common">Sponge</name>
    <dbReference type="NCBI Taxonomy" id="400682"/>
    <lineage>
        <taxon>Eukaryota</taxon>
        <taxon>Metazoa</taxon>
        <taxon>Porifera</taxon>
        <taxon>Demospongiae</taxon>
        <taxon>Heteroscleromorpha</taxon>
        <taxon>Haplosclerida</taxon>
        <taxon>Niphatidae</taxon>
        <taxon>Amphimedon</taxon>
    </lineage>
</organism>
<comment type="catalytic activity">
    <reaction evidence="19">
        <text>L-alanyl-L-lysine(out) = L-alanyl-L-lysine(in)</text>
        <dbReference type="Rhea" id="RHEA:79415"/>
        <dbReference type="ChEBI" id="CHEBI:192470"/>
    </reaction>
</comment>
<comment type="catalytic activity">
    <reaction evidence="16">
        <text>L-lysyl-L-lysine(out) = L-lysyl-L-lysine(in)</text>
        <dbReference type="Rhea" id="RHEA:79403"/>
        <dbReference type="ChEBI" id="CHEBI:229956"/>
    </reaction>
</comment>
<comment type="similarity">
    <text evidence="2">Belongs to the major facilitator superfamily.</text>
</comment>
<keyword evidence="7" id="KW-0458">Lysosome</keyword>
<evidence type="ECO:0000256" key="23">
    <source>
        <dbReference type="ARBA" id="ARBA00045709"/>
    </source>
</evidence>
<evidence type="ECO:0000256" key="1">
    <source>
        <dbReference type="ARBA" id="ARBA00004155"/>
    </source>
</evidence>
<evidence type="ECO:0000256" key="4">
    <source>
        <dbReference type="ARBA" id="ARBA00022692"/>
    </source>
</evidence>
<keyword evidence="4 26" id="KW-0812">Transmembrane</keyword>
<feature type="region of interest" description="Disordered" evidence="25">
    <location>
        <begin position="1"/>
        <end position="27"/>
    </location>
</feature>
<feature type="compositionally biased region" description="Polar residues" evidence="25">
    <location>
        <begin position="10"/>
        <end position="26"/>
    </location>
</feature>
<evidence type="ECO:0000256" key="16">
    <source>
        <dbReference type="ARBA" id="ARBA00044900"/>
    </source>
</evidence>
<evidence type="ECO:0000256" key="14">
    <source>
        <dbReference type="ARBA" id="ARBA00044898"/>
    </source>
</evidence>
<name>A0A1X7V901_AMPQE</name>
<comment type="catalytic activity">
    <reaction evidence="17">
        <text>L-arginyl-glycine(out) = L-arginyl-glycine(in)</text>
        <dbReference type="Rhea" id="RHEA:79391"/>
        <dbReference type="ChEBI" id="CHEBI:229955"/>
    </reaction>
</comment>
<feature type="transmembrane region" description="Helical" evidence="26">
    <location>
        <begin position="357"/>
        <end position="380"/>
    </location>
</feature>
<evidence type="ECO:0000256" key="12">
    <source>
        <dbReference type="ARBA" id="ARBA00044891"/>
    </source>
</evidence>
<feature type="transmembrane region" description="Helical" evidence="26">
    <location>
        <begin position="332"/>
        <end position="351"/>
    </location>
</feature>
<keyword evidence="5 26" id="KW-1133">Transmembrane helix</keyword>
<proteinExistence type="inferred from homology"/>
<comment type="subunit">
    <text evidence="24">Homodimer. Interacts with lysosomal protein GLMP (via lumenal domain); the interaction starts while both proteins are still in the endoplasmic reticulum and is required for stabilization of MFSD1 in lysosomes but has no direct effect on its targeting to lysosomes or transporter activity.</text>
</comment>
<sequence length="465" mass="51590">MMNDEGVRITESSGSRNYGSIKQSETGNKESQKSSLCEYITDPHYWPYHTIFLLLQCYLYFSFYYCSDNPGGLEDTIIQVMNVDTTQYSLLLFMYSAPNVIICLIGGVIVDRVLGRRLSLILVVAMTTLGQFLMALGAYLGHFWLMLVGRVLIGVGAEMTDVINVALASKRKNVTLRLSLFFTAARLGGSCTLAAPQYLYESLSFITNSHYRLGTTLLAGVGLMIVAAAVTIIIIFMDIREDAILKREKMKVSMIRCRDIKSFSFPFWLSLAMISIYVPAIFTYTTIGEVFYIQKFGLSPVASGVADSLVFSATILIAPLVGFLINAVGYHSSWSILGILTALAAHVTLLVSGQQWFIPYVAGVIYSSSYTITMPSLYSIPCIFIEPTQTATAYGFIHCAYNLAMSLLSVVTGLLVDCAGYFMLELMFSLLLYANLIMSIYLWLRYSSSDLNKLDCKKNDTTENT</sequence>
<dbReference type="OrthoDB" id="424834at2759"/>
<dbReference type="PANTHER" id="PTHR23512:SF3">
    <property type="entry name" value="MAJOR FACILITATOR SUPERFAMILY DOMAIN-CONTAINING PROTEIN 1"/>
    <property type="match status" value="1"/>
</dbReference>
<dbReference type="PANTHER" id="PTHR23512">
    <property type="entry name" value="MAJOR FACILITATOR SUPERFAMILY DOMAIN-CONTAINING PROTEIN 1"/>
    <property type="match status" value="1"/>
</dbReference>
<dbReference type="eggNOG" id="KOG4686">
    <property type="taxonomic scope" value="Eukaryota"/>
</dbReference>
<evidence type="ECO:0000256" key="24">
    <source>
        <dbReference type="ARBA" id="ARBA00046376"/>
    </source>
</evidence>
<keyword evidence="6 26" id="KW-0472">Membrane</keyword>
<accession>A0A1X7V901</accession>
<comment type="catalytic activity">
    <reaction evidence="20">
        <text>L-lysyl-glycine(out) = L-lysyl-glycine(in)</text>
        <dbReference type="Rhea" id="RHEA:79407"/>
        <dbReference type="ChEBI" id="CHEBI:191202"/>
    </reaction>
</comment>
<comment type="subcellular location">
    <subcellularLocation>
        <location evidence="1">Lysosome membrane</location>
        <topology evidence="1">Multi-pass membrane protein</topology>
    </subcellularLocation>
</comment>
<evidence type="ECO:0000256" key="21">
    <source>
        <dbReference type="ARBA" id="ARBA00044985"/>
    </source>
</evidence>
<evidence type="ECO:0000256" key="3">
    <source>
        <dbReference type="ARBA" id="ARBA00022448"/>
    </source>
</evidence>
<evidence type="ECO:0000256" key="25">
    <source>
        <dbReference type="SAM" id="MobiDB-lite"/>
    </source>
</evidence>
<evidence type="ECO:0000256" key="5">
    <source>
        <dbReference type="ARBA" id="ARBA00022989"/>
    </source>
</evidence>
<comment type="catalytic activity">
    <reaction evidence="8">
        <text>L-lysyl-L-alanine(out) = L-lysyl-L-alanine(in)</text>
        <dbReference type="Rhea" id="RHEA:79399"/>
        <dbReference type="ChEBI" id="CHEBI:229954"/>
    </reaction>
</comment>
<dbReference type="Pfam" id="PF07690">
    <property type="entry name" value="MFS_1"/>
    <property type="match status" value="1"/>
</dbReference>
<comment type="catalytic activity">
    <reaction evidence="15">
        <text>L-arginyl-L-alpha-amino acid(out) = L-arginyl-L-alpha-amino acid(in)</text>
        <dbReference type="Rhea" id="RHEA:79371"/>
        <dbReference type="ChEBI" id="CHEBI:84315"/>
    </reaction>
</comment>
<comment type="catalytic activity">
    <reaction evidence="10">
        <text>L-alpha-aminoacyl-L-arginine(out) = L-alpha-aminoacyl-L-arginine(in)</text>
        <dbReference type="Rhea" id="RHEA:79367"/>
        <dbReference type="ChEBI" id="CHEBI:229968"/>
    </reaction>
</comment>
<evidence type="ECO:0000256" key="26">
    <source>
        <dbReference type="SAM" id="Phobius"/>
    </source>
</evidence>
<evidence type="ECO:0000256" key="17">
    <source>
        <dbReference type="ARBA" id="ARBA00044903"/>
    </source>
</evidence>
<dbReference type="InParanoid" id="A0A1X7V901"/>
<feature type="transmembrane region" description="Helical" evidence="26">
    <location>
        <begin position="180"/>
        <end position="199"/>
    </location>
</feature>
<dbReference type="GO" id="GO:0022857">
    <property type="term" value="F:transmembrane transporter activity"/>
    <property type="evidence" value="ECO:0007669"/>
    <property type="project" value="InterPro"/>
</dbReference>
<keyword evidence="3" id="KW-0813">Transport</keyword>
<evidence type="ECO:0000256" key="13">
    <source>
        <dbReference type="ARBA" id="ARBA00044893"/>
    </source>
</evidence>